<dbReference type="RefSeq" id="WP_098195662.1">
    <property type="nucleotide sequence ID" value="NZ_CP023777.1"/>
</dbReference>
<dbReference type="PANTHER" id="PTHR30273:SF2">
    <property type="entry name" value="PROTEIN FECR"/>
    <property type="match status" value="1"/>
</dbReference>
<proteinExistence type="predicted"/>
<dbReference type="EMBL" id="CP023777">
    <property type="protein sequence ID" value="ATL49294.1"/>
    <property type="molecule type" value="Genomic_DNA"/>
</dbReference>
<evidence type="ECO:0000259" key="2">
    <source>
        <dbReference type="Pfam" id="PF04773"/>
    </source>
</evidence>
<dbReference type="GO" id="GO:0016989">
    <property type="term" value="F:sigma factor antagonist activity"/>
    <property type="evidence" value="ECO:0007669"/>
    <property type="project" value="TreeGrafter"/>
</dbReference>
<dbReference type="OrthoDB" id="625980at2"/>
<gene>
    <name evidence="4" type="ORF">COR50_20120</name>
</gene>
<dbReference type="PANTHER" id="PTHR30273">
    <property type="entry name" value="PERIPLASMIC SIGNAL SENSOR AND SIGMA FACTOR ACTIVATOR FECR-RELATED"/>
    <property type="match status" value="1"/>
</dbReference>
<keyword evidence="1" id="KW-1133">Transmembrane helix</keyword>
<feature type="domain" description="Protein FecR C-terminal" evidence="3">
    <location>
        <begin position="329"/>
        <end position="395"/>
    </location>
</feature>
<reference evidence="4 5" key="1">
    <citation type="submission" date="2017-10" db="EMBL/GenBank/DDBJ databases">
        <title>Paenichitinophaga pekingensis gen. nov., sp. nov., isolated from activated sludge.</title>
        <authorList>
            <person name="Jin D."/>
            <person name="Kong X."/>
            <person name="Deng Y."/>
            <person name="Bai Z."/>
        </authorList>
    </citation>
    <scope>NUCLEOTIDE SEQUENCE [LARGE SCALE GENOMIC DNA]</scope>
    <source>
        <strain evidence="4 5">13</strain>
    </source>
</reference>
<dbReference type="FunFam" id="2.60.120.1440:FF:000001">
    <property type="entry name" value="Putative anti-sigma factor"/>
    <property type="match status" value="1"/>
</dbReference>
<dbReference type="Gene3D" id="2.60.120.1440">
    <property type="match status" value="1"/>
</dbReference>
<protein>
    <submittedName>
        <fullName evidence="4">Iron dicitrate transport regulator FecR</fullName>
    </submittedName>
</protein>
<accession>A0A291QZL8</accession>
<evidence type="ECO:0000313" key="4">
    <source>
        <dbReference type="EMBL" id="ATL49294.1"/>
    </source>
</evidence>
<feature type="domain" description="FecR protein" evidence="2">
    <location>
        <begin position="181"/>
        <end position="277"/>
    </location>
</feature>
<keyword evidence="1" id="KW-0472">Membrane</keyword>
<evidence type="ECO:0000256" key="1">
    <source>
        <dbReference type="SAM" id="Phobius"/>
    </source>
</evidence>
<dbReference type="Pfam" id="PF16344">
    <property type="entry name" value="FecR_C"/>
    <property type="match status" value="1"/>
</dbReference>
<dbReference type="Pfam" id="PF04773">
    <property type="entry name" value="FecR"/>
    <property type="match status" value="1"/>
</dbReference>
<dbReference type="KEGG" id="cbae:COR50_20120"/>
<keyword evidence="1" id="KW-0812">Transmembrane</keyword>
<organism evidence="4 5">
    <name type="scientific">Chitinophaga caeni</name>
    <dbReference type="NCBI Taxonomy" id="2029983"/>
    <lineage>
        <taxon>Bacteria</taxon>
        <taxon>Pseudomonadati</taxon>
        <taxon>Bacteroidota</taxon>
        <taxon>Chitinophagia</taxon>
        <taxon>Chitinophagales</taxon>
        <taxon>Chitinophagaceae</taxon>
        <taxon>Chitinophaga</taxon>
    </lineage>
</organism>
<sequence length="397" mass="43012">MIDKSIILNKYARNEVSPAEHEAFQSWLKTLPAGEIEALIDQYGEMVAGMESPGTAANPGLLAGIYREISKREAAATNIPIKRLTFRKWTWAAAIALLLIAGGIYVWKVNQPLPVPSELANNIKDIEPGTNGAILTLSDGSKLALDSIHSGTINLQGGAVAKISGDILIYENSGQASSYNTMSTPVGRQFQLSLPDGTKVWLNSASSIHYPTRFTGPERKVDITGEAYFEVARNAAQPFKVNVNNKATIQVLGTNFNVNAYDNEYTINTTLLQGAVRVLNSGQQSVVIKPGQQAKITNIASHQADQKGNIQVIAAANVDQAVAWKDGLFDFNGAELGEVMRQLERWYDIKVIYADGIPNVELAGKMTRGVSLQGLLIVLKELGVHCKLEGRTLTILP</sequence>
<evidence type="ECO:0000259" key="3">
    <source>
        <dbReference type="Pfam" id="PF16344"/>
    </source>
</evidence>
<dbReference type="Proteomes" id="UP000220133">
    <property type="component" value="Chromosome"/>
</dbReference>
<dbReference type="InterPro" id="IPR012373">
    <property type="entry name" value="Ferrdict_sens_TM"/>
</dbReference>
<name>A0A291QZL8_9BACT</name>
<dbReference type="InterPro" id="IPR006860">
    <property type="entry name" value="FecR"/>
</dbReference>
<dbReference type="Gene3D" id="3.55.50.30">
    <property type="match status" value="1"/>
</dbReference>
<feature type="transmembrane region" description="Helical" evidence="1">
    <location>
        <begin position="89"/>
        <end position="107"/>
    </location>
</feature>
<evidence type="ECO:0000313" key="5">
    <source>
        <dbReference type="Proteomes" id="UP000220133"/>
    </source>
</evidence>
<dbReference type="AlphaFoldDB" id="A0A291QZL8"/>
<keyword evidence="5" id="KW-1185">Reference proteome</keyword>
<dbReference type="InterPro" id="IPR032508">
    <property type="entry name" value="FecR_C"/>
</dbReference>